<reference evidence="2" key="1">
    <citation type="journal article" date="2017" name="Genome Biol.">
        <title>Comparative genomics reveals high biological diversity and specific adaptations in the industrially and medically important fungal genus Aspergillus.</title>
        <authorList>
            <person name="de Vries R.P."/>
            <person name="Riley R."/>
            <person name="Wiebenga A."/>
            <person name="Aguilar-Osorio G."/>
            <person name="Amillis S."/>
            <person name="Uchima C.A."/>
            <person name="Anderluh G."/>
            <person name="Asadollahi M."/>
            <person name="Askin M."/>
            <person name="Barry K."/>
            <person name="Battaglia E."/>
            <person name="Bayram O."/>
            <person name="Benocci T."/>
            <person name="Braus-Stromeyer S.A."/>
            <person name="Caldana C."/>
            <person name="Canovas D."/>
            <person name="Cerqueira G.C."/>
            <person name="Chen F."/>
            <person name="Chen W."/>
            <person name="Choi C."/>
            <person name="Clum A."/>
            <person name="Dos Santos R.A."/>
            <person name="Damasio A.R."/>
            <person name="Diallinas G."/>
            <person name="Emri T."/>
            <person name="Fekete E."/>
            <person name="Flipphi M."/>
            <person name="Freyberg S."/>
            <person name="Gallo A."/>
            <person name="Gournas C."/>
            <person name="Habgood R."/>
            <person name="Hainaut M."/>
            <person name="Harispe M.L."/>
            <person name="Henrissat B."/>
            <person name="Hilden K.S."/>
            <person name="Hope R."/>
            <person name="Hossain A."/>
            <person name="Karabika E."/>
            <person name="Karaffa L."/>
            <person name="Karanyi Z."/>
            <person name="Krasevec N."/>
            <person name="Kuo A."/>
            <person name="Kusch H."/>
            <person name="LaButti K."/>
            <person name="Lagendijk E.L."/>
            <person name="Lapidus A."/>
            <person name="Levasseur A."/>
            <person name="Lindquist E."/>
            <person name="Lipzen A."/>
            <person name="Logrieco A.F."/>
            <person name="MacCabe A."/>
            <person name="Maekelae M.R."/>
            <person name="Malavazi I."/>
            <person name="Melin P."/>
            <person name="Meyer V."/>
            <person name="Mielnichuk N."/>
            <person name="Miskei M."/>
            <person name="Molnar A.P."/>
            <person name="Mule G."/>
            <person name="Ngan C.Y."/>
            <person name="Orejas M."/>
            <person name="Orosz E."/>
            <person name="Ouedraogo J.P."/>
            <person name="Overkamp K.M."/>
            <person name="Park H.-S."/>
            <person name="Perrone G."/>
            <person name="Piumi F."/>
            <person name="Punt P.J."/>
            <person name="Ram A.F."/>
            <person name="Ramon A."/>
            <person name="Rauscher S."/>
            <person name="Record E."/>
            <person name="Riano-Pachon D.M."/>
            <person name="Robert V."/>
            <person name="Roehrig J."/>
            <person name="Ruller R."/>
            <person name="Salamov A."/>
            <person name="Salih N.S."/>
            <person name="Samson R.A."/>
            <person name="Sandor E."/>
            <person name="Sanguinetti M."/>
            <person name="Schuetze T."/>
            <person name="Sepcic K."/>
            <person name="Shelest E."/>
            <person name="Sherlock G."/>
            <person name="Sophianopoulou V."/>
            <person name="Squina F.M."/>
            <person name="Sun H."/>
            <person name="Susca A."/>
            <person name="Todd R.B."/>
            <person name="Tsang A."/>
            <person name="Unkles S.E."/>
            <person name="van de Wiele N."/>
            <person name="van Rossen-Uffink D."/>
            <person name="Oliveira J.V."/>
            <person name="Vesth T.C."/>
            <person name="Visser J."/>
            <person name="Yu J.-H."/>
            <person name="Zhou M."/>
            <person name="Andersen M.R."/>
            <person name="Archer D.B."/>
            <person name="Baker S.E."/>
            <person name="Benoit I."/>
            <person name="Brakhage A.A."/>
            <person name="Braus G.H."/>
            <person name="Fischer R."/>
            <person name="Frisvad J.C."/>
            <person name="Goldman G.H."/>
            <person name="Houbraken J."/>
            <person name="Oakley B."/>
            <person name="Pocsi I."/>
            <person name="Scazzocchio C."/>
            <person name="Seiboth B."/>
            <person name="vanKuyk P.A."/>
            <person name="Wortman J."/>
            <person name="Dyer P.S."/>
            <person name="Grigoriev I.V."/>
        </authorList>
    </citation>
    <scope>NUCLEOTIDE SEQUENCE [LARGE SCALE GENOMIC DNA]</scope>
    <source>
        <strain evidence="2">CBS 101740 / IMI 381727 / IBT 21946</strain>
    </source>
</reference>
<protein>
    <submittedName>
        <fullName evidence="1">Uncharacterized protein</fullName>
    </submittedName>
</protein>
<gene>
    <name evidence="1" type="ORF">ASPBRDRAFT_198639</name>
</gene>
<dbReference type="EMBL" id="KV878689">
    <property type="protein sequence ID" value="OJJ69070.1"/>
    <property type="molecule type" value="Genomic_DNA"/>
</dbReference>
<proteinExistence type="predicted"/>
<organism evidence="1 2">
    <name type="scientific">Aspergillus brasiliensis (strain CBS 101740 / IMI 381727 / IBT 21946)</name>
    <dbReference type="NCBI Taxonomy" id="767769"/>
    <lineage>
        <taxon>Eukaryota</taxon>
        <taxon>Fungi</taxon>
        <taxon>Dikarya</taxon>
        <taxon>Ascomycota</taxon>
        <taxon>Pezizomycotina</taxon>
        <taxon>Eurotiomycetes</taxon>
        <taxon>Eurotiomycetidae</taxon>
        <taxon>Eurotiales</taxon>
        <taxon>Aspergillaceae</taxon>
        <taxon>Aspergillus</taxon>
        <taxon>Aspergillus subgen. Circumdati</taxon>
    </lineage>
</organism>
<dbReference type="STRING" id="767769.A0A1L9UBJ0"/>
<dbReference type="OrthoDB" id="2104739at2759"/>
<dbReference type="VEuPathDB" id="FungiDB:ASPBRDRAFT_198639"/>
<accession>A0A1L9UBJ0</accession>
<name>A0A1L9UBJ0_ASPBC</name>
<dbReference type="GeneID" id="93573708"/>
<sequence length="319" mass="36627">MSPDMEKAKERISNYSNQGRLLEEKLKVALDESLEWLPEGGKEALVSDILDATTDDKLHGIFFNIFTILAWPALLESETSDVRIPEEDISPPETRDQDMQDYCLKRDNYCCVITGAMDTATYFERFRPAGFANVQLQIAHIMPYSISHWNESAMTTLWDALCRYFPAVHEARIKAGSINALVNSLSNSLSMQCHASQALSLFGFTLKATDRPNVYKTVLFPTCPHLVQEFLPDEIEFKPAPRTGTEEDEELELPSKELLDCHYRLAHILNACGYDMAHRLNEYWCLWQRVDRENVINMLDEKIDMSDYLNSEIWELPDS</sequence>
<keyword evidence="2" id="KW-1185">Reference proteome</keyword>
<dbReference type="AlphaFoldDB" id="A0A1L9UBJ0"/>
<evidence type="ECO:0000313" key="2">
    <source>
        <dbReference type="Proteomes" id="UP000184499"/>
    </source>
</evidence>
<dbReference type="Proteomes" id="UP000184499">
    <property type="component" value="Unassembled WGS sequence"/>
</dbReference>
<evidence type="ECO:0000313" key="1">
    <source>
        <dbReference type="EMBL" id="OJJ69070.1"/>
    </source>
</evidence>
<dbReference type="RefSeq" id="XP_067476319.1">
    <property type="nucleotide sequence ID" value="XM_067621220.1"/>
</dbReference>